<comment type="catalytic activity">
    <reaction evidence="9 10">
        <text>uridine(1498) in 16S rRNA + S-adenosyl-L-methionine = N(3)-methyluridine(1498) in 16S rRNA + S-adenosyl-L-homocysteine + H(+)</text>
        <dbReference type="Rhea" id="RHEA:42920"/>
        <dbReference type="Rhea" id="RHEA-COMP:10283"/>
        <dbReference type="Rhea" id="RHEA-COMP:10284"/>
        <dbReference type="ChEBI" id="CHEBI:15378"/>
        <dbReference type="ChEBI" id="CHEBI:57856"/>
        <dbReference type="ChEBI" id="CHEBI:59789"/>
        <dbReference type="ChEBI" id="CHEBI:65315"/>
        <dbReference type="ChEBI" id="CHEBI:74502"/>
        <dbReference type="EC" id="2.1.1.193"/>
    </reaction>
</comment>
<dbReference type="InterPro" id="IPR006700">
    <property type="entry name" value="RsmE"/>
</dbReference>
<dbReference type="SUPFAM" id="SSF75217">
    <property type="entry name" value="alpha/beta knot"/>
    <property type="match status" value="1"/>
</dbReference>
<keyword evidence="3 10" id="KW-0963">Cytoplasm</keyword>
<dbReference type="InterPro" id="IPR029026">
    <property type="entry name" value="tRNA_m1G_MTases_N"/>
</dbReference>
<dbReference type="EC" id="2.1.1.193" evidence="10"/>
<sequence length="237" mass="25793">MTHRRWIADEVSGNHAALTGAHAEHLVRVLRARVGQEFDIATGSVVRRGRVTSLADHRIEFELGEEVPAAKTANVTLLLAVFKFDRMEWAIEKCTELGVSRIVPVIARRTDAHLVSAAMKRVERWRRIALHAAEQSRRSVPPEIVAPMKLKDATGLPGELRIVLAESETQTHLRGVLASHPVGVKTLLAVGPEGGWAEDELQIFEEAGWLSASLGSTVLRAETAAIAATVITTSEVA</sequence>
<dbReference type="InterPro" id="IPR029028">
    <property type="entry name" value="Alpha/beta_knot_MTases"/>
</dbReference>
<keyword evidence="4 10" id="KW-0698">rRNA processing</keyword>
<dbReference type="OrthoDB" id="9815641at2"/>
<evidence type="ECO:0000256" key="4">
    <source>
        <dbReference type="ARBA" id="ARBA00022552"/>
    </source>
</evidence>
<dbReference type="GO" id="GO:0005737">
    <property type="term" value="C:cytoplasm"/>
    <property type="evidence" value="ECO:0007669"/>
    <property type="project" value="UniProtKB-SubCell"/>
</dbReference>
<evidence type="ECO:0000256" key="7">
    <source>
        <dbReference type="ARBA" id="ARBA00022691"/>
    </source>
</evidence>
<dbReference type="InterPro" id="IPR046886">
    <property type="entry name" value="RsmE_MTase_dom"/>
</dbReference>
<reference evidence="13" key="1">
    <citation type="submission" date="2018-02" db="EMBL/GenBank/DDBJ databases">
        <authorList>
            <person name="Hausmann B."/>
        </authorList>
    </citation>
    <scope>NUCLEOTIDE SEQUENCE [LARGE SCALE GENOMIC DNA]</scope>
    <source>
        <strain evidence="13">Peat soil MAG SbA1</strain>
    </source>
</reference>
<accession>A0A2U3KNS1</accession>
<dbReference type="AlphaFoldDB" id="A0A2U3KNS1"/>
<comment type="subcellular location">
    <subcellularLocation>
        <location evidence="1 10">Cytoplasm</location>
    </subcellularLocation>
</comment>
<keyword evidence="6 10" id="KW-0808">Transferase</keyword>
<dbReference type="InterPro" id="IPR015947">
    <property type="entry name" value="PUA-like_sf"/>
</dbReference>
<gene>
    <name evidence="12" type="ORF">SBA1_350022</name>
</gene>
<dbReference type="PANTHER" id="PTHR30027">
    <property type="entry name" value="RIBOSOMAL RNA SMALL SUBUNIT METHYLTRANSFERASE E"/>
    <property type="match status" value="1"/>
</dbReference>
<proteinExistence type="inferred from homology"/>
<dbReference type="EMBL" id="OMOD01000128">
    <property type="protein sequence ID" value="SPF41285.1"/>
    <property type="molecule type" value="Genomic_DNA"/>
</dbReference>
<evidence type="ECO:0000256" key="9">
    <source>
        <dbReference type="ARBA" id="ARBA00047944"/>
    </source>
</evidence>
<dbReference type="PANTHER" id="PTHR30027:SF3">
    <property type="entry name" value="16S RRNA (URACIL(1498)-N(3))-METHYLTRANSFERASE"/>
    <property type="match status" value="1"/>
</dbReference>
<evidence type="ECO:0000313" key="13">
    <source>
        <dbReference type="Proteomes" id="UP000238701"/>
    </source>
</evidence>
<evidence type="ECO:0000256" key="2">
    <source>
        <dbReference type="ARBA" id="ARBA00005528"/>
    </source>
</evidence>
<evidence type="ECO:0000259" key="11">
    <source>
        <dbReference type="Pfam" id="PF04452"/>
    </source>
</evidence>
<dbReference type="GO" id="GO:0070475">
    <property type="term" value="P:rRNA base methylation"/>
    <property type="evidence" value="ECO:0007669"/>
    <property type="project" value="TreeGrafter"/>
</dbReference>
<name>A0A2U3KNS1_9BACT</name>
<dbReference type="CDD" id="cd18084">
    <property type="entry name" value="RsmE-like"/>
    <property type="match status" value="1"/>
</dbReference>
<evidence type="ECO:0000256" key="8">
    <source>
        <dbReference type="ARBA" id="ARBA00025699"/>
    </source>
</evidence>
<dbReference type="PIRSF" id="PIRSF015601">
    <property type="entry name" value="MTase_slr0722"/>
    <property type="match status" value="1"/>
</dbReference>
<dbReference type="Pfam" id="PF04452">
    <property type="entry name" value="Methyltrans_RNA"/>
    <property type="match status" value="1"/>
</dbReference>
<evidence type="ECO:0000256" key="3">
    <source>
        <dbReference type="ARBA" id="ARBA00022490"/>
    </source>
</evidence>
<evidence type="ECO:0000256" key="1">
    <source>
        <dbReference type="ARBA" id="ARBA00004496"/>
    </source>
</evidence>
<keyword evidence="7 10" id="KW-0949">S-adenosyl-L-methionine</keyword>
<dbReference type="GO" id="GO:0070042">
    <property type="term" value="F:rRNA (uridine-N3-)-methyltransferase activity"/>
    <property type="evidence" value="ECO:0007669"/>
    <property type="project" value="TreeGrafter"/>
</dbReference>
<comment type="function">
    <text evidence="8 10">Specifically methylates the N3 position of the uracil ring of uridine 1498 (m3U1498) in 16S rRNA. Acts on the fully assembled 30S ribosomal subunit.</text>
</comment>
<protein>
    <recommendedName>
        <fullName evidence="10">Ribosomal RNA small subunit methyltransferase E</fullName>
        <ecNumber evidence="10">2.1.1.193</ecNumber>
    </recommendedName>
</protein>
<dbReference type="SUPFAM" id="SSF88697">
    <property type="entry name" value="PUA domain-like"/>
    <property type="match status" value="1"/>
</dbReference>
<evidence type="ECO:0000256" key="5">
    <source>
        <dbReference type="ARBA" id="ARBA00022603"/>
    </source>
</evidence>
<dbReference type="Proteomes" id="UP000238701">
    <property type="component" value="Unassembled WGS sequence"/>
</dbReference>
<keyword evidence="5 10" id="KW-0489">Methyltransferase</keyword>
<evidence type="ECO:0000256" key="10">
    <source>
        <dbReference type="PIRNR" id="PIRNR015601"/>
    </source>
</evidence>
<dbReference type="NCBIfam" id="TIGR00046">
    <property type="entry name" value="RsmE family RNA methyltransferase"/>
    <property type="match status" value="1"/>
</dbReference>
<comment type="similarity">
    <text evidence="2 10">Belongs to the RNA methyltransferase RsmE family.</text>
</comment>
<feature type="domain" description="Ribosomal RNA small subunit methyltransferase E methyltransferase" evidence="11">
    <location>
        <begin position="73"/>
        <end position="230"/>
    </location>
</feature>
<evidence type="ECO:0000256" key="6">
    <source>
        <dbReference type="ARBA" id="ARBA00022679"/>
    </source>
</evidence>
<evidence type="ECO:0000313" key="12">
    <source>
        <dbReference type="EMBL" id="SPF41285.1"/>
    </source>
</evidence>
<organism evidence="12 13">
    <name type="scientific">Candidatus Sulfotelmatobacter kueseliae</name>
    <dbReference type="NCBI Taxonomy" id="2042962"/>
    <lineage>
        <taxon>Bacteria</taxon>
        <taxon>Pseudomonadati</taxon>
        <taxon>Acidobacteriota</taxon>
        <taxon>Terriglobia</taxon>
        <taxon>Terriglobales</taxon>
        <taxon>Candidatus Korobacteraceae</taxon>
        <taxon>Candidatus Sulfotelmatobacter</taxon>
    </lineage>
</organism>
<dbReference type="Gene3D" id="3.40.1280.10">
    <property type="match status" value="1"/>
</dbReference>